<organism evidence="1 2">
    <name type="scientific">Synechococcus phage S-N03</name>
    <dbReference type="NCBI Taxonomy" id="2718943"/>
    <lineage>
        <taxon>Viruses</taxon>
        <taxon>Duplodnaviria</taxon>
        <taxon>Heunggongvirae</taxon>
        <taxon>Uroviricota</taxon>
        <taxon>Caudoviricetes</taxon>
        <taxon>Pantevenvirales</taxon>
        <taxon>Kyanoviridae</taxon>
        <taxon>Huanghaivirus</taxon>
        <taxon>Huanghaivirus snothree</taxon>
    </lineage>
</organism>
<dbReference type="KEGG" id="vg:77945188"/>
<reference evidence="1 2" key="1">
    <citation type="submission" date="2020-03" db="EMBL/GenBank/DDBJ databases">
        <title>The Isolation and Genome Sequence of a Novel Cyanophage S-N03 from the Huanghai Sea, China.</title>
        <authorList>
            <person name="Jiang T."/>
        </authorList>
    </citation>
    <scope>NUCLEOTIDE SEQUENCE [LARGE SCALE GENOMIC DNA]</scope>
</reference>
<keyword evidence="2" id="KW-1185">Reference proteome</keyword>
<dbReference type="Proteomes" id="UP000502617">
    <property type="component" value="Segment"/>
</dbReference>
<evidence type="ECO:0000313" key="2">
    <source>
        <dbReference type="Proteomes" id="UP000502617"/>
    </source>
</evidence>
<dbReference type="RefSeq" id="YP_010669034.1">
    <property type="nucleotide sequence ID" value="NC_070959.1"/>
</dbReference>
<evidence type="ECO:0000313" key="1">
    <source>
        <dbReference type="EMBL" id="QIN96654.1"/>
    </source>
</evidence>
<name>A0A6G8R5J1_9CAUD</name>
<dbReference type="GeneID" id="77945188"/>
<accession>A0A6G8R5J1</accession>
<sequence length="69" mass="8200">MTSEDYPEKLQELKKECDAAWYAWYESWKKDKDGPYTKELRSNWGSLVDTYHEDLAAFAKTLPSIRMSF</sequence>
<dbReference type="EMBL" id="MT162466">
    <property type="protein sequence ID" value="QIN96654.1"/>
    <property type="molecule type" value="Genomic_DNA"/>
</dbReference>
<proteinExistence type="predicted"/>
<protein>
    <submittedName>
        <fullName evidence="1">Uncharacterized protein</fullName>
    </submittedName>
</protein>